<feature type="region of interest" description="Disordered" evidence="1">
    <location>
        <begin position="61"/>
        <end position="107"/>
    </location>
</feature>
<sequence>MNKNWNDRADKDLFFTILSVKNIGVISGSEWTTIGNHMRSLGYGFTNEGCRQHFQGLRRAAHRADVNGTTPDASRKVDPTLNPITRRPGPGRGRPRKSVGGEGSQDDLTATEAQAPVLGDQYTLPPLQQGSQMPLQGTPQPLPGNSMPHPGPPMHHQTGLPTHHGLPAHTDGIPLQDQEAVPIAPLESNAGLPTPHAASATPKTEGLVDLDPTSQGLPPQQPHLDQESLGGPLDHDHGHDHGHIHSHEDDDQGPPTKRQRMDEPEEEPSQPLHEDEAVLALAAHNGGSNVDPVDPYASEYPHPDPGHPGSLDGDSHPFDAYGDP</sequence>
<reference evidence="2" key="1">
    <citation type="journal article" date="2021" name="Nat. Commun.">
        <title>Genetic determinants of endophytism in the Arabidopsis root mycobiome.</title>
        <authorList>
            <person name="Mesny F."/>
            <person name="Miyauchi S."/>
            <person name="Thiergart T."/>
            <person name="Pickel B."/>
            <person name="Atanasova L."/>
            <person name="Karlsson M."/>
            <person name="Huettel B."/>
            <person name="Barry K.W."/>
            <person name="Haridas S."/>
            <person name="Chen C."/>
            <person name="Bauer D."/>
            <person name="Andreopoulos W."/>
            <person name="Pangilinan J."/>
            <person name="LaButti K."/>
            <person name="Riley R."/>
            <person name="Lipzen A."/>
            <person name="Clum A."/>
            <person name="Drula E."/>
            <person name="Henrissat B."/>
            <person name="Kohler A."/>
            <person name="Grigoriev I.V."/>
            <person name="Martin F.M."/>
            <person name="Hacquard S."/>
        </authorList>
    </citation>
    <scope>NUCLEOTIDE SEQUENCE</scope>
    <source>
        <strain evidence="2">MPI-CAGE-AT-0016</strain>
    </source>
</reference>
<comment type="caution">
    <text evidence="2">The sequence shown here is derived from an EMBL/GenBank/DDBJ whole genome shotgun (WGS) entry which is preliminary data.</text>
</comment>
<evidence type="ECO:0008006" key="4">
    <source>
        <dbReference type="Google" id="ProtNLM"/>
    </source>
</evidence>
<evidence type="ECO:0000256" key="1">
    <source>
        <dbReference type="SAM" id="MobiDB-lite"/>
    </source>
</evidence>
<evidence type="ECO:0000313" key="3">
    <source>
        <dbReference type="Proteomes" id="UP000813385"/>
    </source>
</evidence>
<proteinExistence type="predicted"/>
<accession>A0A8K0T607</accession>
<dbReference type="OrthoDB" id="4525115at2759"/>
<feature type="compositionally biased region" description="Basic and acidic residues" evidence="1">
    <location>
        <begin position="233"/>
        <end position="248"/>
    </location>
</feature>
<gene>
    <name evidence="2" type="ORF">B0T11DRAFT_291894</name>
</gene>
<dbReference type="Proteomes" id="UP000813385">
    <property type="component" value="Unassembled WGS sequence"/>
</dbReference>
<feature type="compositionally biased region" description="Polar residues" evidence="1">
    <location>
        <begin position="126"/>
        <end position="139"/>
    </location>
</feature>
<feature type="region of interest" description="Disordered" evidence="1">
    <location>
        <begin position="122"/>
        <end position="173"/>
    </location>
</feature>
<evidence type="ECO:0000313" key="2">
    <source>
        <dbReference type="EMBL" id="KAH7347796.1"/>
    </source>
</evidence>
<feature type="region of interest" description="Disordered" evidence="1">
    <location>
        <begin position="186"/>
        <end position="324"/>
    </location>
</feature>
<name>A0A8K0T607_9PEZI</name>
<dbReference type="EMBL" id="JAGPXD010000007">
    <property type="protein sequence ID" value="KAH7347796.1"/>
    <property type="molecule type" value="Genomic_DNA"/>
</dbReference>
<organism evidence="2 3">
    <name type="scientific">Plectosphaerella cucumerina</name>
    <dbReference type="NCBI Taxonomy" id="40658"/>
    <lineage>
        <taxon>Eukaryota</taxon>
        <taxon>Fungi</taxon>
        <taxon>Dikarya</taxon>
        <taxon>Ascomycota</taxon>
        <taxon>Pezizomycotina</taxon>
        <taxon>Sordariomycetes</taxon>
        <taxon>Hypocreomycetidae</taxon>
        <taxon>Glomerellales</taxon>
        <taxon>Plectosphaerellaceae</taxon>
        <taxon>Plectosphaerella</taxon>
    </lineage>
</organism>
<protein>
    <recommendedName>
        <fullName evidence="4">Myb-like domain-containing protein</fullName>
    </recommendedName>
</protein>
<dbReference type="AlphaFoldDB" id="A0A8K0T607"/>
<keyword evidence="3" id="KW-1185">Reference proteome</keyword>